<comment type="caution">
    <text evidence="2">The sequence shown here is derived from an EMBL/GenBank/DDBJ whole genome shotgun (WGS) entry which is preliminary data.</text>
</comment>
<dbReference type="RefSeq" id="WP_097441951.1">
    <property type="nucleotide sequence ID" value="NZ_NBWU01000001.1"/>
</dbReference>
<gene>
    <name evidence="2" type="ORF">B7P33_03800</name>
</gene>
<organism evidence="2 3">
    <name type="scientific">Sediminicola luteus</name>
    <dbReference type="NCBI Taxonomy" id="319238"/>
    <lineage>
        <taxon>Bacteria</taxon>
        <taxon>Pseudomonadati</taxon>
        <taxon>Bacteroidota</taxon>
        <taxon>Flavobacteriia</taxon>
        <taxon>Flavobacteriales</taxon>
        <taxon>Flavobacteriaceae</taxon>
        <taxon>Sediminicola</taxon>
    </lineage>
</organism>
<protein>
    <recommendedName>
        <fullName evidence="4">DUF4595 domain-containing protein</fullName>
    </recommendedName>
</protein>
<name>A0A2A4GBU4_9FLAO</name>
<dbReference type="AlphaFoldDB" id="A0A2A4GBU4"/>
<evidence type="ECO:0000256" key="1">
    <source>
        <dbReference type="SAM" id="SignalP"/>
    </source>
</evidence>
<proteinExistence type="predicted"/>
<dbReference type="Proteomes" id="UP000219559">
    <property type="component" value="Unassembled WGS sequence"/>
</dbReference>
<dbReference type="PROSITE" id="PS51257">
    <property type="entry name" value="PROKAR_LIPOPROTEIN"/>
    <property type="match status" value="1"/>
</dbReference>
<accession>A0A2A4GBU4</accession>
<dbReference type="EMBL" id="NBWU01000001">
    <property type="protein sequence ID" value="PCE66429.1"/>
    <property type="molecule type" value="Genomic_DNA"/>
</dbReference>
<feature type="signal peptide" evidence="1">
    <location>
        <begin position="1"/>
        <end position="21"/>
    </location>
</feature>
<evidence type="ECO:0000313" key="2">
    <source>
        <dbReference type="EMBL" id="PCE66429.1"/>
    </source>
</evidence>
<keyword evidence="1" id="KW-0732">Signal</keyword>
<keyword evidence="3" id="KW-1185">Reference proteome</keyword>
<evidence type="ECO:0008006" key="4">
    <source>
        <dbReference type="Google" id="ProtNLM"/>
    </source>
</evidence>
<sequence length="266" mass="30407">MKILKLLLFGCLVLLSSCSNDDGIETTPMPKTETISVPTSVFMEYHTGETVDYSMHYSANNQLERIEYNRNFDGLANKALVDFTYNQNGQLIEVMTTNTIIDKQFQIAFQYYEDGTIAYLNATMDGEAKAWDLSYSKNENQYTLEGELATMPMVWQFGDNNQLQTLSMGETVTEITYTNAEKGCFHAVPLQPAHRIWHSIIFTYNHFELLYFSQNSIGSIIHAGGPTPLRFSNHLRDMAGYPISFTLSQAPHFSSKYTIRYEKREL</sequence>
<feature type="chain" id="PRO_5013217935" description="DUF4595 domain-containing protein" evidence="1">
    <location>
        <begin position="22"/>
        <end position="266"/>
    </location>
</feature>
<evidence type="ECO:0000313" key="3">
    <source>
        <dbReference type="Proteomes" id="UP000219559"/>
    </source>
</evidence>
<dbReference type="OrthoDB" id="1174272at2"/>
<reference evidence="2 3" key="1">
    <citation type="submission" date="2017-04" db="EMBL/GenBank/DDBJ databases">
        <title>A new member of the family Flavobacteriaceae isolated from ascidians.</title>
        <authorList>
            <person name="Chen L."/>
        </authorList>
    </citation>
    <scope>NUCLEOTIDE SEQUENCE [LARGE SCALE GENOMIC DNA]</scope>
    <source>
        <strain evidence="2 3">HQA918</strain>
    </source>
</reference>